<organism evidence="1 2">
    <name type="scientific">Colletotrichum navitas</name>
    <dbReference type="NCBI Taxonomy" id="681940"/>
    <lineage>
        <taxon>Eukaryota</taxon>
        <taxon>Fungi</taxon>
        <taxon>Dikarya</taxon>
        <taxon>Ascomycota</taxon>
        <taxon>Pezizomycotina</taxon>
        <taxon>Sordariomycetes</taxon>
        <taxon>Hypocreomycetidae</taxon>
        <taxon>Glomerellales</taxon>
        <taxon>Glomerellaceae</taxon>
        <taxon>Colletotrichum</taxon>
        <taxon>Colletotrichum graminicola species complex</taxon>
    </lineage>
</organism>
<evidence type="ECO:0000313" key="1">
    <source>
        <dbReference type="EMBL" id="KAK1574098.1"/>
    </source>
</evidence>
<sequence length="166" mass="18810">MMTEQPSTCDSVRHFPLQEVISPEQYAITTQCQPTTTSVPEPVSAELKVTSTECKEASTIMNQTRSTHPLADRSPYPRLLCQCRMLVMHDPCDDTPFTVPLHAISCPNRLQNLLSQKTGSTDWVRGCSKPAIKRVHRQATVRKRQEWKTLKDCEEKKSLEQILASL</sequence>
<gene>
    <name evidence="1" type="ORF">LY79DRAFT_566762</name>
</gene>
<dbReference type="AlphaFoldDB" id="A0AAD8PQF7"/>
<reference evidence="1" key="1">
    <citation type="submission" date="2021-06" db="EMBL/GenBank/DDBJ databases">
        <title>Comparative genomics, transcriptomics and evolutionary studies reveal genomic signatures of adaptation to plant cell wall in hemibiotrophic fungi.</title>
        <authorList>
            <consortium name="DOE Joint Genome Institute"/>
            <person name="Baroncelli R."/>
            <person name="Diaz J.F."/>
            <person name="Benocci T."/>
            <person name="Peng M."/>
            <person name="Battaglia E."/>
            <person name="Haridas S."/>
            <person name="Andreopoulos W."/>
            <person name="Labutti K."/>
            <person name="Pangilinan J."/>
            <person name="Floch G.L."/>
            <person name="Makela M.R."/>
            <person name="Henrissat B."/>
            <person name="Grigoriev I.V."/>
            <person name="Crouch J.A."/>
            <person name="De Vries R.P."/>
            <person name="Sukno S.A."/>
            <person name="Thon M.R."/>
        </authorList>
    </citation>
    <scope>NUCLEOTIDE SEQUENCE</scope>
    <source>
        <strain evidence="1">CBS 125086</strain>
    </source>
</reference>
<name>A0AAD8PQF7_9PEZI</name>
<proteinExistence type="predicted"/>
<dbReference type="Proteomes" id="UP001230504">
    <property type="component" value="Unassembled WGS sequence"/>
</dbReference>
<evidence type="ECO:0000313" key="2">
    <source>
        <dbReference type="Proteomes" id="UP001230504"/>
    </source>
</evidence>
<comment type="caution">
    <text evidence="1">The sequence shown here is derived from an EMBL/GenBank/DDBJ whole genome shotgun (WGS) entry which is preliminary data.</text>
</comment>
<dbReference type="EMBL" id="JAHLJV010000080">
    <property type="protein sequence ID" value="KAK1574098.1"/>
    <property type="molecule type" value="Genomic_DNA"/>
</dbReference>
<dbReference type="GeneID" id="85443089"/>
<accession>A0AAD8PQF7</accession>
<dbReference type="RefSeq" id="XP_060409648.1">
    <property type="nucleotide sequence ID" value="XM_060558849.1"/>
</dbReference>
<keyword evidence="2" id="KW-1185">Reference proteome</keyword>
<protein>
    <submittedName>
        <fullName evidence="1">Uncharacterized protein</fullName>
    </submittedName>
</protein>